<feature type="compositionally biased region" description="Low complexity" evidence="3">
    <location>
        <begin position="260"/>
        <end position="274"/>
    </location>
</feature>
<evidence type="ECO:0000256" key="1">
    <source>
        <dbReference type="ARBA" id="ARBA00006116"/>
    </source>
</evidence>
<comment type="similarity">
    <text evidence="1">Belongs to the activator 1 large subunit family.</text>
</comment>
<feature type="compositionally biased region" description="Basic and acidic residues" evidence="3">
    <location>
        <begin position="225"/>
        <end position="254"/>
    </location>
</feature>
<dbReference type="PANTHER" id="PTHR23389">
    <property type="entry name" value="CHROMOSOME TRANSMISSION FIDELITY FACTOR 18"/>
    <property type="match status" value="1"/>
</dbReference>
<feature type="compositionally biased region" description="Basic and acidic residues" evidence="3">
    <location>
        <begin position="275"/>
        <end position="286"/>
    </location>
</feature>
<name>A0ABQ9ENC0_TEGGR</name>
<dbReference type="SUPFAM" id="SSF48019">
    <property type="entry name" value="post-AAA+ oligomerization domain-like"/>
    <property type="match status" value="1"/>
</dbReference>
<feature type="compositionally biased region" description="Low complexity" evidence="3">
    <location>
        <begin position="292"/>
        <end position="310"/>
    </location>
</feature>
<dbReference type="Proteomes" id="UP001217089">
    <property type="component" value="Unassembled WGS sequence"/>
</dbReference>
<reference evidence="5 6" key="1">
    <citation type="submission" date="2022-12" db="EMBL/GenBank/DDBJ databases">
        <title>Chromosome-level genome of Tegillarca granosa.</title>
        <authorList>
            <person name="Kim J."/>
        </authorList>
    </citation>
    <scope>NUCLEOTIDE SEQUENCE [LARGE SCALE GENOMIC DNA]</scope>
    <source>
        <strain evidence="5">Teg-2019</strain>
        <tissue evidence="5">Adductor muscle</tissue>
    </source>
</reference>
<feature type="compositionally biased region" description="Basic residues" evidence="3">
    <location>
        <begin position="41"/>
        <end position="59"/>
    </location>
</feature>
<protein>
    <recommendedName>
        <fullName evidence="4">DNA replication factor RFC1 C-terminal domain-containing protein</fullName>
    </recommendedName>
</protein>
<accession>A0ABQ9ENC0</accession>
<dbReference type="SUPFAM" id="SSF52540">
    <property type="entry name" value="P-loop containing nucleoside triphosphate hydrolases"/>
    <property type="match status" value="1"/>
</dbReference>
<feature type="compositionally biased region" description="Acidic residues" evidence="3">
    <location>
        <begin position="849"/>
        <end position="859"/>
    </location>
</feature>
<feature type="compositionally biased region" description="Basic and acidic residues" evidence="3">
    <location>
        <begin position="20"/>
        <end position="40"/>
    </location>
</feature>
<feature type="compositionally biased region" description="Low complexity" evidence="3">
    <location>
        <begin position="215"/>
        <end position="224"/>
    </location>
</feature>
<feature type="compositionally biased region" description="Polar residues" evidence="3">
    <location>
        <begin position="180"/>
        <end position="193"/>
    </location>
</feature>
<dbReference type="Pfam" id="PF08519">
    <property type="entry name" value="RFC1"/>
    <property type="match status" value="1"/>
</dbReference>
<keyword evidence="2" id="KW-0235">DNA replication</keyword>
<dbReference type="InterPro" id="IPR027417">
    <property type="entry name" value="P-loop_NTPase"/>
</dbReference>
<dbReference type="InterPro" id="IPR008921">
    <property type="entry name" value="DNA_pol3_clamp-load_cplx_C"/>
</dbReference>
<gene>
    <name evidence="5" type="ORF">KUTeg_015691</name>
</gene>
<feature type="region of interest" description="Disordered" evidence="3">
    <location>
        <begin position="821"/>
        <end position="867"/>
    </location>
</feature>
<feature type="compositionally biased region" description="Basic and acidic residues" evidence="3">
    <location>
        <begin position="375"/>
        <end position="419"/>
    </location>
</feature>
<feature type="compositionally biased region" description="Polar residues" evidence="3">
    <location>
        <begin position="347"/>
        <end position="358"/>
    </location>
</feature>
<comment type="caution">
    <text evidence="5">The sequence shown here is derived from an EMBL/GenBank/DDBJ whole genome shotgun (WGS) entry which is preliminary data.</text>
</comment>
<evidence type="ECO:0000256" key="3">
    <source>
        <dbReference type="SAM" id="MobiDB-lite"/>
    </source>
</evidence>
<dbReference type="Gene3D" id="1.20.272.10">
    <property type="match status" value="1"/>
</dbReference>
<feature type="compositionally biased region" description="Basic residues" evidence="3">
    <location>
        <begin position="156"/>
        <end position="166"/>
    </location>
</feature>
<evidence type="ECO:0000259" key="4">
    <source>
        <dbReference type="Pfam" id="PF08519"/>
    </source>
</evidence>
<dbReference type="EMBL" id="JARBDR010000809">
    <property type="protein sequence ID" value="KAJ8306754.1"/>
    <property type="molecule type" value="Genomic_DNA"/>
</dbReference>
<dbReference type="Pfam" id="PF25361">
    <property type="entry name" value="AAA_lid_RFC1"/>
    <property type="match status" value="1"/>
</dbReference>
<sequence length="867" mass="96255">MIFLCRMDIRNFFGPTASSKKTEKPKLENGSKVKTEEKKKEDKKKHKNEQKETKKGKKIKEKEIDSSEVISIDDDSDTDLNSNKRNVKTKESKLKKSPAVNGKDKSPSSTKKKKKHSVSDDDMEDEEVVSTKKKTKGKKTQRIVDSDSEDEPSSKKTPKGKSKLKAKREIEDSDDESKPKQNTLDSFVKSPSPNKKPKQELKKTPGSEKKKEVSVSDFFGSGSVKRTERSTAKIDTSPEKSIKKSSETHEEESKSQVSEKPSLASKLSAKVSKQLLEDTPVKDNVNKLETFVPDTPVVKSPKKSSPQKFTKTPEKSSPRKSTPKKTSPSASKMEVTPKSTPKHESSKTSPGKTHTSPETPALERKASYRSYLQREGPRALRSKEIPEEQKEALAKKKNVEIPSETDKTNNKLSQFERKPSTPSSSKSHVTTKTDQSEESLLWVDKYKPTTMKQIIGQQGDKSNAKKLLSWIQNWHKNQAAGIKPQGKFFGKDDGAGFKAALLSGPPGIGKTTTATIVCKGAVMSIAYKEGLNIPAPAVNEIILAANQDIRQVIHNLSLWTASEKSMTYEQAKKDSSNAKKDFKLGPFDACRKVFIGGEETAGMTINDKSDLFFNDYMLAPLFVQENYIHVVPFSARGDVKKHLSQLARSADSIAEGDLVAKKIGSNQAWSLLPTQAIYASVLPGEYMRGSLPQMVAFPSWLGKNSSTGKTDRILQELRTHMRLQISGDKKSLNMDYLPYMRRSLTDPLVHRENEGVPEVIKIMDDYDIIKEDFDNIMEVTKYPNSKDVFGSLSSKTKAAFTRAYNKEVHMTPYATGVASKKKKGKGAAVDEEEIYMEGEGGGEGAPAGDSEDDEEDNVELDTMIKVS</sequence>
<feature type="domain" description="DNA replication factor RFC1 C-terminal" evidence="4">
    <location>
        <begin position="653"/>
        <end position="806"/>
    </location>
</feature>
<proteinExistence type="inferred from homology"/>
<dbReference type="InterPro" id="IPR013725">
    <property type="entry name" value="DNA_replication_fac_RFC1_C"/>
</dbReference>
<dbReference type="Gene3D" id="1.10.8.60">
    <property type="match status" value="1"/>
</dbReference>
<evidence type="ECO:0000256" key="2">
    <source>
        <dbReference type="ARBA" id="ARBA00022705"/>
    </source>
</evidence>
<feature type="compositionally biased region" description="Basic residues" evidence="3">
    <location>
        <begin position="131"/>
        <end position="141"/>
    </location>
</feature>
<keyword evidence="6" id="KW-1185">Reference proteome</keyword>
<feature type="region of interest" description="Disordered" evidence="3">
    <location>
        <begin position="13"/>
        <end position="437"/>
    </location>
</feature>
<evidence type="ECO:0000313" key="6">
    <source>
        <dbReference type="Proteomes" id="UP001217089"/>
    </source>
</evidence>
<feature type="compositionally biased region" description="Polar residues" evidence="3">
    <location>
        <begin position="420"/>
        <end position="433"/>
    </location>
</feature>
<dbReference type="PANTHER" id="PTHR23389:SF6">
    <property type="entry name" value="REPLICATION FACTOR C SUBUNIT 1"/>
    <property type="match status" value="1"/>
</dbReference>
<feature type="compositionally biased region" description="Basic and acidic residues" evidence="3">
    <location>
        <begin position="197"/>
        <end position="214"/>
    </location>
</feature>
<evidence type="ECO:0000313" key="5">
    <source>
        <dbReference type="EMBL" id="KAJ8306754.1"/>
    </source>
</evidence>
<organism evidence="5 6">
    <name type="scientific">Tegillarca granosa</name>
    <name type="common">Malaysian cockle</name>
    <name type="synonym">Anadara granosa</name>
    <dbReference type="NCBI Taxonomy" id="220873"/>
    <lineage>
        <taxon>Eukaryota</taxon>
        <taxon>Metazoa</taxon>
        <taxon>Spiralia</taxon>
        <taxon>Lophotrochozoa</taxon>
        <taxon>Mollusca</taxon>
        <taxon>Bivalvia</taxon>
        <taxon>Autobranchia</taxon>
        <taxon>Pteriomorphia</taxon>
        <taxon>Arcoida</taxon>
        <taxon>Arcoidea</taxon>
        <taxon>Arcidae</taxon>
        <taxon>Tegillarca</taxon>
    </lineage>
</organism>